<name>A0A0B7NHF1_9FUNG</name>
<dbReference type="EMBL" id="LN731777">
    <property type="protein sequence ID" value="CEP14929.1"/>
    <property type="molecule type" value="Genomic_DNA"/>
</dbReference>
<evidence type="ECO:0000313" key="3">
    <source>
        <dbReference type="Proteomes" id="UP000054107"/>
    </source>
</evidence>
<feature type="transmembrane region" description="Helical" evidence="1">
    <location>
        <begin position="42"/>
        <end position="61"/>
    </location>
</feature>
<evidence type="ECO:0000256" key="1">
    <source>
        <dbReference type="SAM" id="Phobius"/>
    </source>
</evidence>
<keyword evidence="1" id="KW-1133">Transmembrane helix</keyword>
<proteinExistence type="predicted"/>
<gene>
    <name evidence="2" type="primary">PARPA_09119.1 scaffold 35524</name>
</gene>
<sequence length="121" mass="13322">MFDSRATKVQTSITSKLWMAYLMIAVDAKLRNHMLTGGNGGCVAVVLFLMPGFPSAIIAFYSAANTRPLTPIAITAVAPFRPPTTKKRSLAVTWSFTVLVLISTILQSRLNFLQQYKSRVL</sequence>
<keyword evidence="1" id="KW-0472">Membrane</keyword>
<feature type="transmembrane region" description="Helical" evidence="1">
    <location>
        <begin position="91"/>
        <end position="112"/>
    </location>
</feature>
<protein>
    <submittedName>
        <fullName evidence="2">Uncharacterized protein</fullName>
    </submittedName>
</protein>
<evidence type="ECO:0000313" key="2">
    <source>
        <dbReference type="EMBL" id="CEP14929.1"/>
    </source>
</evidence>
<dbReference type="Proteomes" id="UP000054107">
    <property type="component" value="Unassembled WGS sequence"/>
</dbReference>
<reference evidence="2 3" key="1">
    <citation type="submission" date="2014-09" db="EMBL/GenBank/DDBJ databases">
        <authorList>
            <person name="Ellenberger Sabrina"/>
        </authorList>
    </citation>
    <scope>NUCLEOTIDE SEQUENCE [LARGE SCALE GENOMIC DNA]</scope>
    <source>
        <strain evidence="2 3">CBS 412.66</strain>
    </source>
</reference>
<organism evidence="2 3">
    <name type="scientific">Parasitella parasitica</name>
    <dbReference type="NCBI Taxonomy" id="35722"/>
    <lineage>
        <taxon>Eukaryota</taxon>
        <taxon>Fungi</taxon>
        <taxon>Fungi incertae sedis</taxon>
        <taxon>Mucoromycota</taxon>
        <taxon>Mucoromycotina</taxon>
        <taxon>Mucoromycetes</taxon>
        <taxon>Mucorales</taxon>
        <taxon>Mucorineae</taxon>
        <taxon>Mucoraceae</taxon>
        <taxon>Parasitella</taxon>
    </lineage>
</organism>
<keyword evidence="1" id="KW-0812">Transmembrane</keyword>
<dbReference type="AlphaFoldDB" id="A0A0B7NHF1"/>
<keyword evidence="3" id="KW-1185">Reference proteome</keyword>
<accession>A0A0B7NHF1</accession>